<sequence>MKTSKQFIIDLTRSKQILIDTVKAIESDDSTKMKALISDCGYDLSADNLKEARSAAESGSHFNISIAAGLYNISEPKELKDHKLKVDPSNGRIYIDDVIKDNRTNSDGKVIWTDAEGTYTITFRFDYEDDGSPKPITFSGNRKNKNGGQDAVKGSKLVPGSETVAFLNSSVPLAIAYICTVFGVSISSIVGWIVGRCMGKEDVGTVEVRRAMDLASEAFQSFIFQYKPPGFDYTSMRADLEQIIERSVNHNLEDHDPTDGFIQREASKDAITYLEDSVRTTMRSSYKKKFRGFIDFLSKPRYQQLLSDEESSATEKDIGNRRDGLKPEAPYLRSAVEYCIHTRAKRLAQEKGAAYEAALDKNKQEAQNDRAQAANKKKARQDLVDQANAETDAAKKAELQQKVKDLDTEIKKLESDAREKEEKAKEAEEQRDREKENAEESDKKAKEAEEERDTHAKDVYDKGH</sequence>
<feature type="compositionally biased region" description="Basic and acidic residues" evidence="1">
    <location>
        <begin position="313"/>
        <end position="326"/>
    </location>
</feature>
<comment type="caution">
    <text evidence="3">The sequence shown here is derived from an EMBL/GenBank/DDBJ whole genome shotgun (WGS) entry which is preliminary data.</text>
</comment>
<reference evidence="3 4" key="1">
    <citation type="journal article" date="2024" name="Front Chem Biol">
        <title>Unveiling the potential of Daldinia eschscholtzii MFLUCC 19-0629 through bioactivity and bioinformatics studies for enhanced sustainable agriculture production.</title>
        <authorList>
            <person name="Brooks S."/>
            <person name="Weaver J.A."/>
            <person name="Klomchit A."/>
            <person name="Alharthi S.A."/>
            <person name="Onlamun T."/>
            <person name="Nurani R."/>
            <person name="Vong T.K."/>
            <person name="Alberti F."/>
            <person name="Greco C."/>
        </authorList>
    </citation>
    <scope>NUCLEOTIDE SEQUENCE [LARGE SCALE GENOMIC DNA]</scope>
    <source>
        <strain evidence="3">MFLUCC 19-0629</strain>
    </source>
</reference>
<proteinExistence type="predicted"/>
<keyword evidence="2" id="KW-1133">Transmembrane helix</keyword>
<keyword evidence="2" id="KW-0812">Transmembrane</keyword>
<evidence type="ECO:0000256" key="2">
    <source>
        <dbReference type="SAM" id="Phobius"/>
    </source>
</evidence>
<dbReference type="AlphaFoldDB" id="A0AAX6MTX7"/>
<evidence type="ECO:0000313" key="4">
    <source>
        <dbReference type="Proteomes" id="UP001369815"/>
    </source>
</evidence>
<accession>A0AAX6MTX7</accession>
<dbReference type="EMBL" id="JBANMG010000003">
    <property type="protein sequence ID" value="KAK6955883.1"/>
    <property type="molecule type" value="Genomic_DNA"/>
</dbReference>
<keyword evidence="2" id="KW-0472">Membrane</keyword>
<gene>
    <name evidence="3" type="ORF">Daesc_003529</name>
</gene>
<organism evidence="3 4">
    <name type="scientific">Daldinia eschscholtzii</name>
    <dbReference type="NCBI Taxonomy" id="292717"/>
    <lineage>
        <taxon>Eukaryota</taxon>
        <taxon>Fungi</taxon>
        <taxon>Dikarya</taxon>
        <taxon>Ascomycota</taxon>
        <taxon>Pezizomycotina</taxon>
        <taxon>Sordariomycetes</taxon>
        <taxon>Xylariomycetidae</taxon>
        <taxon>Xylariales</taxon>
        <taxon>Hypoxylaceae</taxon>
        <taxon>Daldinia</taxon>
    </lineage>
</organism>
<feature type="compositionally biased region" description="Basic and acidic residues" evidence="1">
    <location>
        <begin position="392"/>
        <end position="464"/>
    </location>
</feature>
<protein>
    <submittedName>
        <fullName evidence="3">Uncharacterized protein</fullName>
    </submittedName>
</protein>
<name>A0AAX6MTX7_9PEZI</name>
<feature type="region of interest" description="Disordered" evidence="1">
    <location>
        <begin position="360"/>
        <end position="464"/>
    </location>
</feature>
<evidence type="ECO:0000313" key="3">
    <source>
        <dbReference type="EMBL" id="KAK6955883.1"/>
    </source>
</evidence>
<keyword evidence="4" id="KW-1185">Reference proteome</keyword>
<dbReference type="Proteomes" id="UP001369815">
    <property type="component" value="Unassembled WGS sequence"/>
</dbReference>
<feature type="region of interest" description="Disordered" evidence="1">
    <location>
        <begin position="305"/>
        <end position="326"/>
    </location>
</feature>
<evidence type="ECO:0000256" key="1">
    <source>
        <dbReference type="SAM" id="MobiDB-lite"/>
    </source>
</evidence>
<feature type="transmembrane region" description="Helical" evidence="2">
    <location>
        <begin position="174"/>
        <end position="194"/>
    </location>
</feature>